<dbReference type="Proteomes" id="UP000198211">
    <property type="component" value="Unassembled WGS sequence"/>
</dbReference>
<comment type="caution">
    <text evidence="1">The sequence shown here is derived from an EMBL/GenBank/DDBJ whole genome shotgun (WGS) entry which is preliminary data.</text>
</comment>
<dbReference type="Gene3D" id="2.60.120.200">
    <property type="match status" value="1"/>
</dbReference>
<organism evidence="1 2">
    <name type="scientific">Phytophthora megakarya</name>
    <dbReference type="NCBI Taxonomy" id="4795"/>
    <lineage>
        <taxon>Eukaryota</taxon>
        <taxon>Sar</taxon>
        <taxon>Stramenopiles</taxon>
        <taxon>Oomycota</taxon>
        <taxon>Peronosporomycetes</taxon>
        <taxon>Peronosporales</taxon>
        <taxon>Peronosporaceae</taxon>
        <taxon>Phytophthora</taxon>
    </lineage>
</organism>
<evidence type="ECO:0000313" key="2">
    <source>
        <dbReference type="Proteomes" id="UP000198211"/>
    </source>
</evidence>
<dbReference type="PANTHER" id="PTHR13743">
    <property type="entry name" value="BEIGE/BEACH-RELATED"/>
    <property type="match status" value="1"/>
</dbReference>
<name>A0A225WJ82_9STRA</name>
<proteinExistence type="predicted"/>
<evidence type="ECO:0000313" key="1">
    <source>
        <dbReference type="EMBL" id="OWZ17665.1"/>
    </source>
</evidence>
<dbReference type="PANTHER" id="PTHR13743:SF123">
    <property type="entry name" value="PROTEIN FAN"/>
    <property type="match status" value="1"/>
</dbReference>
<dbReference type="InterPro" id="IPR050865">
    <property type="entry name" value="BEACH_Domain"/>
</dbReference>
<accession>A0A225WJ82</accession>
<sequence length="426" mass="46947">MEELLQDAEEAQLQTLQAITEDSTQVSRLKDPVLLLLDVLVQCETPETRRQTLHVLRRLFAACSAHFYDVQAFQEAPTDASKSKHVVKRGNLVLKSLLGALQTLSSKDEVDEEVVQALVDMVRALCLQSMNAADVVALFDFLRLGQQPARGWILQMQKALVEMDTLPRAIFTMRGSHAGLIVPSEQQLFTKRGYSCSFGIHLDATTATVALYSFRGHNGQGVSAFLDGKTLVVKMVAGQGVVQQVEVPFADHIDKMEREWVHLCIVHAKKMVFKDKLSVFVDGKCVFNGNLGYPDPLMMIGGRNTIGIEPLVHGLKGKLWSPTLFGVALSEAEVQRLHWLTHWKNDLNSVAAENAGLTDKSKFCFCYDARSCDLTEHICYDVSGNDCHGSLGSGTSAYVTQSFVHALDSVFSTATYAVLISFGYTG</sequence>
<reference evidence="2" key="1">
    <citation type="submission" date="2017-03" db="EMBL/GenBank/DDBJ databases">
        <title>Phytopthora megakarya and P. palmivora, two closely related causual agents of cacao black pod achieved similar genome size and gene model numbers by different mechanisms.</title>
        <authorList>
            <person name="Ali S."/>
            <person name="Shao J."/>
            <person name="Larry D.J."/>
            <person name="Kronmiller B."/>
            <person name="Shen D."/>
            <person name="Strem M.D."/>
            <person name="Melnick R.L."/>
            <person name="Guiltinan M.J."/>
            <person name="Tyler B.M."/>
            <person name="Meinhardt L.W."/>
            <person name="Bailey B.A."/>
        </authorList>
    </citation>
    <scope>NUCLEOTIDE SEQUENCE [LARGE SCALE GENOMIC DNA]</scope>
    <source>
        <strain evidence="2">zdho120</strain>
    </source>
</reference>
<dbReference type="AlphaFoldDB" id="A0A225WJ82"/>
<gene>
    <name evidence="1" type="ORF">PHMEG_0008356</name>
</gene>
<dbReference type="STRING" id="4795.A0A225WJ82"/>
<dbReference type="InterPro" id="IPR013320">
    <property type="entry name" value="ConA-like_dom_sf"/>
</dbReference>
<keyword evidence="2" id="KW-1185">Reference proteome</keyword>
<dbReference type="OrthoDB" id="108565at2759"/>
<protein>
    <submittedName>
        <fullName evidence="1">Uncharacterized protein</fullName>
    </submittedName>
</protein>
<dbReference type="EMBL" id="NBNE01000714">
    <property type="protein sequence ID" value="OWZ17665.1"/>
    <property type="molecule type" value="Genomic_DNA"/>
</dbReference>
<dbReference type="SUPFAM" id="SSF49899">
    <property type="entry name" value="Concanavalin A-like lectins/glucanases"/>
    <property type="match status" value="1"/>
</dbReference>